<evidence type="ECO:0000313" key="3">
    <source>
        <dbReference type="Proteomes" id="UP001620408"/>
    </source>
</evidence>
<evidence type="ECO:0000256" key="1">
    <source>
        <dbReference type="SAM" id="MobiDB-lite"/>
    </source>
</evidence>
<evidence type="ECO:0000313" key="2">
    <source>
        <dbReference type="EMBL" id="MFK2915767.1"/>
    </source>
</evidence>
<protein>
    <submittedName>
        <fullName evidence="2">Uncharacterized protein</fullName>
    </submittedName>
</protein>
<dbReference type="EMBL" id="JADIKD010000004">
    <property type="protein sequence ID" value="MFK2915767.1"/>
    <property type="molecule type" value="Genomic_DNA"/>
</dbReference>
<reference evidence="2 3" key="1">
    <citation type="submission" date="2020-10" db="EMBL/GenBank/DDBJ databases">
        <title>Phylogeny of dyella-like bacteria.</title>
        <authorList>
            <person name="Fu J."/>
        </authorList>
    </citation>
    <scope>NUCLEOTIDE SEQUENCE [LARGE SCALE GENOMIC DNA]</scope>
    <source>
        <strain evidence="2 3">BB4</strain>
    </source>
</reference>
<proteinExistence type="predicted"/>
<gene>
    <name evidence="2" type="ORF">ISS97_00715</name>
</gene>
<dbReference type="Proteomes" id="UP001620408">
    <property type="component" value="Unassembled WGS sequence"/>
</dbReference>
<keyword evidence="3" id="KW-1185">Reference proteome</keyword>
<feature type="region of interest" description="Disordered" evidence="1">
    <location>
        <begin position="1"/>
        <end position="26"/>
    </location>
</feature>
<sequence length="90" mass="10371">MPHDPFGRPFYLVDPDEEPRRQRTQQQAGIAIAINELRHLIAYSDIARDLQARHLTAENRHWPLSAARKEGLHAAIHFLNQYAQSLGHEP</sequence>
<name>A0ABW8K2J9_9GAMM</name>
<comment type="caution">
    <text evidence="2">The sequence shown here is derived from an EMBL/GenBank/DDBJ whole genome shotgun (WGS) entry which is preliminary data.</text>
</comment>
<accession>A0ABW8K2J9</accession>
<dbReference type="RefSeq" id="WP_379987288.1">
    <property type="nucleotide sequence ID" value="NZ_JADIKD010000004.1"/>
</dbReference>
<organism evidence="2 3">
    <name type="scientific">Dyella koreensis</name>
    <dbReference type="NCBI Taxonomy" id="311235"/>
    <lineage>
        <taxon>Bacteria</taxon>
        <taxon>Pseudomonadati</taxon>
        <taxon>Pseudomonadota</taxon>
        <taxon>Gammaproteobacteria</taxon>
        <taxon>Lysobacterales</taxon>
        <taxon>Rhodanobacteraceae</taxon>
        <taxon>Dyella</taxon>
    </lineage>
</organism>